<sequence length="442" mass="50394">MGGGWATFRWLDEAERRMQEEELGPEDGWEVEGGRVLKGGPEKHSKSPEARAAELAQEAAWYSFAGHPSTSITANLALQVYPSSAPARLVSACWYMRENRWDLVREDLSAPSLRDTPEARLLLEFADRQPRAADWRHAFFDSWKSLGQPDFRKSTLLPAPIEWNHLNSNNITRLPPGEDWLFPIGILSPDSAKGREPWMREHVLSCQSVPLLLALREQLLPLEDEVPLRQACLAAVEERLGQLAGPKPRTLQLALIPFLSGTSRLAPFERRELEALETIAVLREWKQPSSEEVFREMRAHTDMLHGPAHHAWVMTSLAQATSHGTWLLQRARASKAHLTEDALRWLGRLLHEVGARLREQRSHLEWEMGLRLQMFGSELTQHVPTREECIAAWIQLGNWEDAVKKAAYDRWPIGRLREESCEHRARNELAWMQAFAGTGELP</sequence>
<feature type="region of interest" description="Disordered" evidence="1">
    <location>
        <begin position="16"/>
        <end position="50"/>
    </location>
</feature>
<protein>
    <submittedName>
        <fullName evidence="2">Uncharacterized protein</fullName>
    </submittedName>
</protein>
<evidence type="ECO:0000313" key="2">
    <source>
        <dbReference type="EMBL" id="REG34568.1"/>
    </source>
</evidence>
<gene>
    <name evidence="2" type="ORF">ATI61_103474</name>
</gene>
<keyword evidence="3" id="KW-1185">Reference proteome</keyword>
<name>A0ABX9K7C6_9BACT</name>
<reference evidence="2 3" key="1">
    <citation type="submission" date="2018-08" db="EMBL/GenBank/DDBJ databases">
        <title>Genomic Encyclopedia of Archaeal and Bacterial Type Strains, Phase II (KMG-II): from individual species to whole genera.</title>
        <authorList>
            <person name="Goeker M."/>
        </authorList>
    </citation>
    <scope>NUCLEOTIDE SEQUENCE [LARGE SCALE GENOMIC DNA]</scope>
    <source>
        <strain evidence="2 3">DSM 2261</strain>
    </source>
</reference>
<feature type="compositionally biased region" description="Basic and acidic residues" evidence="1">
    <location>
        <begin position="32"/>
        <end position="50"/>
    </location>
</feature>
<evidence type="ECO:0000313" key="3">
    <source>
        <dbReference type="Proteomes" id="UP000256345"/>
    </source>
</evidence>
<accession>A0ABX9K7C6</accession>
<feature type="compositionally biased region" description="Acidic residues" evidence="1">
    <location>
        <begin position="21"/>
        <end position="30"/>
    </location>
</feature>
<comment type="caution">
    <text evidence="2">The sequence shown here is derived from an EMBL/GenBank/DDBJ whole genome shotgun (WGS) entry which is preliminary data.</text>
</comment>
<organism evidence="2 3">
    <name type="scientific">Archangium gephyra</name>
    <dbReference type="NCBI Taxonomy" id="48"/>
    <lineage>
        <taxon>Bacteria</taxon>
        <taxon>Pseudomonadati</taxon>
        <taxon>Myxococcota</taxon>
        <taxon>Myxococcia</taxon>
        <taxon>Myxococcales</taxon>
        <taxon>Cystobacterineae</taxon>
        <taxon>Archangiaceae</taxon>
        <taxon>Archangium</taxon>
    </lineage>
</organism>
<proteinExistence type="predicted"/>
<dbReference type="EMBL" id="QUMU01000003">
    <property type="protein sequence ID" value="REG34568.1"/>
    <property type="molecule type" value="Genomic_DNA"/>
</dbReference>
<evidence type="ECO:0000256" key="1">
    <source>
        <dbReference type="SAM" id="MobiDB-lite"/>
    </source>
</evidence>
<dbReference type="Proteomes" id="UP000256345">
    <property type="component" value="Unassembled WGS sequence"/>
</dbReference>